<organism evidence="10 11">
    <name type="scientific">Intrasporangium calvum</name>
    <dbReference type="NCBI Taxonomy" id="53358"/>
    <lineage>
        <taxon>Bacteria</taxon>
        <taxon>Bacillati</taxon>
        <taxon>Actinomycetota</taxon>
        <taxon>Actinomycetes</taxon>
        <taxon>Micrococcales</taxon>
        <taxon>Intrasporangiaceae</taxon>
        <taxon>Intrasporangium</taxon>
    </lineage>
</organism>
<dbReference type="InterPro" id="IPR001851">
    <property type="entry name" value="ABC_transp_permease"/>
</dbReference>
<feature type="transmembrane region" description="Helical" evidence="9">
    <location>
        <begin position="92"/>
        <end position="110"/>
    </location>
</feature>
<reference evidence="10 11" key="1">
    <citation type="submission" date="2022-11" db="EMBL/GenBank/DDBJ databases">
        <title>Anaerobic phenanthrene biodegradation by a DNRA strain PheN6.</title>
        <authorList>
            <person name="Zhang Z."/>
        </authorList>
    </citation>
    <scope>NUCLEOTIDE SEQUENCE [LARGE SCALE GENOMIC DNA]</scope>
    <source>
        <strain evidence="10 11">PheN6</strain>
    </source>
</reference>
<evidence type="ECO:0000256" key="6">
    <source>
        <dbReference type="ARBA" id="ARBA00022989"/>
    </source>
</evidence>
<feature type="transmembrane region" description="Helical" evidence="9">
    <location>
        <begin position="33"/>
        <end position="55"/>
    </location>
</feature>
<comment type="subcellular location">
    <subcellularLocation>
        <location evidence="1">Cell membrane</location>
        <topology evidence="1">Multi-pass membrane protein</topology>
    </subcellularLocation>
</comment>
<evidence type="ECO:0000256" key="9">
    <source>
        <dbReference type="SAM" id="Phobius"/>
    </source>
</evidence>
<keyword evidence="3" id="KW-1003">Cell membrane</keyword>
<feature type="transmembrane region" description="Helical" evidence="9">
    <location>
        <begin position="6"/>
        <end position="26"/>
    </location>
</feature>
<accession>A0ABT5GE37</accession>
<protein>
    <submittedName>
        <fullName evidence="10">Branched-chain amino acid ABC transporter permease</fullName>
    </submittedName>
</protein>
<evidence type="ECO:0000256" key="8">
    <source>
        <dbReference type="ARBA" id="ARBA00037998"/>
    </source>
</evidence>
<evidence type="ECO:0000256" key="5">
    <source>
        <dbReference type="ARBA" id="ARBA00022970"/>
    </source>
</evidence>
<dbReference type="Proteomes" id="UP001150259">
    <property type="component" value="Unassembled WGS sequence"/>
</dbReference>
<comment type="similarity">
    <text evidence="8">Belongs to the binding-protein-dependent transport system permease family. LivHM subfamily.</text>
</comment>
<keyword evidence="11" id="KW-1185">Reference proteome</keyword>
<keyword evidence="4 9" id="KW-0812">Transmembrane</keyword>
<gene>
    <name evidence="10" type="ORF">OO014_04570</name>
</gene>
<dbReference type="PANTHER" id="PTHR11795:SF450">
    <property type="entry name" value="ABC TRANSPORTER PERMEASE PROTEIN"/>
    <property type="match status" value="1"/>
</dbReference>
<keyword evidence="5" id="KW-0029">Amino-acid transport</keyword>
<evidence type="ECO:0000256" key="1">
    <source>
        <dbReference type="ARBA" id="ARBA00004651"/>
    </source>
</evidence>
<dbReference type="Pfam" id="PF02653">
    <property type="entry name" value="BPD_transp_2"/>
    <property type="match status" value="1"/>
</dbReference>
<proteinExistence type="inferred from homology"/>
<feature type="transmembrane region" description="Helical" evidence="9">
    <location>
        <begin position="167"/>
        <end position="196"/>
    </location>
</feature>
<evidence type="ECO:0000313" key="11">
    <source>
        <dbReference type="Proteomes" id="UP001150259"/>
    </source>
</evidence>
<feature type="transmembrane region" description="Helical" evidence="9">
    <location>
        <begin position="61"/>
        <end position="80"/>
    </location>
</feature>
<keyword evidence="6 9" id="KW-1133">Transmembrane helix</keyword>
<feature type="transmembrane region" description="Helical" evidence="9">
    <location>
        <begin position="233"/>
        <end position="250"/>
    </location>
</feature>
<evidence type="ECO:0000313" key="10">
    <source>
        <dbReference type="EMBL" id="MDC5696522.1"/>
    </source>
</evidence>
<dbReference type="EMBL" id="JAPFQL010000012">
    <property type="protein sequence ID" value="MDC5696522.1"/>
    <property type="molecule type" value="Genomic_DNA"/>
</dbReference>
<evidence type="ECO:0000256" key="7">
    <source>
        <dbReference type="ARBA" id="ARBA00023136"/>
    </source>
</evidence>
<name>A0ABT5GE37_9MICO</name>
<keyword evidence="2" id="KW-0813">Transport</keyword>
<comment type="caution">
    <text evidence="10">The sequence shown here is derived from an EMBL/GenBank/DDBJ whole genome shotgun (WGS) entry which is preliminary data.</text>
</comment>
<feature type="transmembrane region" description="Helical" evidence="9">
    <location>
        <begin position="137"/>
        <end position="155"/>
    </location>
</feature>
<evidence type="ECO:0000256" key="2">
    <source>
        <dbReference type="ARBA" id="ARBA00022448"/>
    </source>
</evidence>
<dbReference type="CDD" id="cd06582">
    <property type="entry name" value="TM_PBP1_LivH_like"/>
    <property type="match status" value="1"/>
</dbReference>
<evidence type="ECO:0000256" key="3">
    <source>
        <dbReference type="ARBA" id="ARBA00022475"/>
    </source>
</evidence>
<dbReference type="RefSeq" id="WP_272461150.1">
    <property type="nucleotide sequence ID" value="NZ_JAPFQL010000012.1"/>
</dbReference>
<feature type="transmembrane region" description="Helical" evidence="9">
    <location>
        <begin position="256"/>
        <end position="273"/>
    </location>
</feature>
<evidence type="ECO:0000256" key="4">
    <source>
        <dbReference type="ARBA" id="ARBA00022692"/>
    </source>
</evidence>
<feature type="transmembrane region" description="Helical" evidence="9">
    <location>
        <begin position="208"/>
        <end position="226"/>
    </location>
</feature>
<sequence length="287" mass="29158">MVMQLLLTALALGALYGAIGIGFVIVHRLTGMVNFAMGDIAVAGGFGAVVASAVLPPLGAILVGAVVGAVVSVVMYHLAIHPLRNQSLMVQTIVTLGVGIAIRSLIQLYFGSGPRQFPAITSGPSVDILGGRIPQQSLWLIGITLLGYLGLAYFFDRTLSGKALSAFSVNAYAAGIVGISLTTMATIAFALSGAIAGGVLAAQVPTSFIAAGAGLALGLKGFIAAIMGGFDKLGLTLIGGFLVALAEVVVARYVSAAQASTVVFVLLIVLLILRPQGLTRQVVADRV</sequence>
<dbReference type="InterPro" id="IPR052157">
    <property type="entry name" value="BCAA_transport_permease"/>
</dbReference>
<keyword evidence="7 9" id="KW-0472">Membrane</keyword>
<dbReference type="PANTHER" id="PTHR11795">
    <property type="entry name" value="BRANCHED-CHAIN AMINO ACID TRANSPORT SYSTEM PERMEASE PROTEIN LIVH"/>
    <property type="match status" value="1"/>
</dbReference>